<comment type="subcellular location">
    <subcellularLocation>
        <location evidence="1">Membrane</location>
        <topology evidence="1">Multi-pass membrane protein</topology>
    </subcellularLocation>
</comment>
<dbReference type="GO" id="GO:0005886">
    <property type="term" value="C:plasma membrane"/>
    <property type="evidence" value="ECO:0007669"/>
    <property type="project" value="TreeGrafter"/>
</dbReference>
<dbReference type="PROSITE" id="PS50893">
    <property type="entry name" value="ABC_TRANSPORTER_2"/>
    <property type="match status" value="1"/>
</dbReference>
<dbReference type="InterPro" id="IPR050352">
    <property type="entry name" value="ABCG_transporters"/>
</dbReference>
<evidence type="ECO:0000256" key="3">
    <source>
        <dbReference type="ARBA" id="ARBA00022448"/>
    </source>
</evidence>
<evidence type="ECO:0000256" key="2">
    <source>
        <dbReference type="ARBA" id="ARBA00005814"/>
    </source>
</evidence>
<dbReference type="GO" id="GO:0005524">
    <property type="term" value="F:ATP binding"/>
    <property type="evidence" value="ECO:0007669"/>
    <property type="project" value="InterPro"/>
</dbReference>
<dbReference type="FunFam" id="3.40.50.300:FF:001077">
    <property type="entry name" value="Uncharacterized protein, isoform A"/>
    <property type="match status" value="1"/>
</dbReference>
<organism evidence="8 9">
    <name type="scientific">Acanthoscelides obtectus</name>
    <name type="common">Bean weevil</name>
    <name type="synonym">Bruchus obtectus</name>
    <dbReference type="NCBI Taxonomy" id="200917"/>
    <lineage>
        <taxon>Eukaryota</taxon>
        <taxon>Metazoa</taxon>
        <taxon>Ecdysozoa</taxon>
        <taxon>Arthropoda</taxon>
        <taxon>Hexapoda</taxon>
        <taxon>Insecta</taxon>
        <taxon>Pterygota</taxon>
        <taxon>Neoptera</taxon>
        <taxon>Endopterygota</taxon>
        <taxon>Coleoptera</taxon>
        <taxon>Polyphaga</taxon>
        <taxon>Cucujiformia</taxon>
        <taxon>Chrysomeloidea</taxon>
        <taxon>Chrysomelidae</taxon>
        <taxon>Bruchinae</taxon>
        <taxon>Bruchini</taxon>
        <taxon>Acanthoscelides</taxon>
    </lineage>
</organism>
<evidence type="ECO:0000313" key="9">
    <source>
        <dbReference type="Proteomes" id="UP001152888"/>
    </source>
</evidence>
<dbReference type="Gene3D" id="3.40.50.300">
    <property type="entry name" value="P-loop containing nucleotide triphosphate hydrolases"/>
    <property type="match status" value="1"/>
</dbReference>
<evidence type="ECO:0000256" key="6">
    <source>
        <dbReference type="ARBA" id="ARBA00023136"/>
    </source>
</evidence>
<keyword evidence="5" id="KW-1133">Transmembrane helix</keyword>
<dbReference type="PANTHER" id="PTHR48041:SF78">
    <property type="entry name" value="ABC TRANSPORTER EXPRESSED IN TRACHEA, ISOFORM A"/>
    <property type="match status" value="1"/>
</dbReference>
<dbReference type="OrthoDB" id="66620at2759"/>
<proteinExistence type="inferred from homology"/>
<keyword evidence="6" id="KW-0472">Membrane</keyword>
<comment type="caution">
    <text evidence="8">The sequence shown here is derived from an EMBL/GenBank/DDBJ whole genome shotgun (WGS) entry which is preliminary data.</text>
</comment>
<evidence type="ECO:0000259" key="7">
    <source>
        <dbReference type="PROSITE" id="PS50893"/>
    </source>
</evidence>
<evidence type="ECO:0000313" key="8">
    <source>
        <dbReference type="EMBL" id="CAH2017014.1"/>
    </source>
</evidence>
<dbReference type="GO" id="GO:0016887">
    <property type="term" value="F:ATP hydrolysis activity"/>
    <property type="evidence" value="ECO:0007669"/>
    <property type="project" value="InterPro"/>
</dbReference>
<keyword evidence="4" id="KW-0812">Transmembrane</keyword>
<evidence type="ECO:0000256" key="1">
    <source>
        <dbReference type="ARBA" id="ARBA00004141"/>
    </source>
</evidence>
<reference evidence="8" key="1">
    <citation type="submission" date="2022-03" db="EMBL/GenBank/DDBJ databases">
        <authorList>
            <person name="Sayadi A."/>
        </authorList>
    </citation>
    <scope>NUCLEOTIDE SEQUENCE</scope>
</reference>
<dbReference type="Pfam" id="PF00005">
    <property type="entry name" value="ABC_tran"/>
    <property type="match status" value="1"/>
</dbReference>
<evidence type="ECO:0000256" key="4">
    <source>
        <dbReference type="ARBA" id="ARBA00022692"/>
    </source>
</evidence>
<dbReference type="EMBL" id="CAKOFQ010009086">
    <property type="protein sequence ID" value="CAH2017014.1"/>
    <property type="molecule type" value="Genomic_DNA"/>
</dbReference>
<sequence length="218" mass="24582">MEEVVQQMTRNMKFSKQSDSNRTFRIYRVLQPDRFTVSRTSNLDGHVNINGKERSLRRFRKMSCYIMQDDCLSPHLTVKEAMQVSANLKLGKGITQADKKIVINEILETLGLQDCIDTNSSSLSGGQRKRLSIALELVNNPPVMFFDEPTSGLDSSSCFQCLCLLKSLARGGRTIICTIHQPSARLFEMFDHLYMLAEGQCIYRGPVMGLVPFLSSMG</sequence>
<evidence type="ECO:0000256" key="5">
    <source>
        <dbReference type="ARBA" id="ARBA00022989"/>
    </source>
</evidence>
<dbReference type="InterPro" id="IPR027417">
    <property type="entry name" value="P-loop_NTPase"/>
</dbReference>
<accession>A0A9P0VQE4</accession>
<dbReference type="AlphaFoldDB" id="A0A9P0VQE4"/>
<dbReference type="GO" id="GO:0042626">
    <property type="term" value="F:ATPase-coupled transmembrane transporter activity"/>
    <property type="evidence" value="ECO:0007669"/>
    <property type="project" value="TreeGrafter"/>
</dbReference>
<feature type="domain" description="ABC transporter" evidence="7">
    <location>
        <begin position="15"/>
        <end position="217"/>
    </location>
</feature>
<dbReference type="InterPro" id="IPR017871">
    <property type="entry name" value="ABC_transporter-like_CS"/>
</dbReference>
<dbReference type="SUPFAM" id="SSF52540">
    <property type="entry name" value="P-loop containing nucleoside triphosphate hydrolases"/>
    <property type="match status" value="1"/>
</dbReference>
<dbReference type="PROSITE" id="PS00211">
    <property type="entry name" value="ABC_TRANSPORTER_1"/>
    <property type="match status" value="1"/>
</dbReference>
<protein>
    <recommendedName>
        <fullName evidence="7">ABC transporter domain-containing protein</fullName>
    </recommendedName>
</protein>
<dbReference type="Proteomes" id="UP001152888">
    <property type="component" value="Unassembled WGS sequence"/>
</dbReference>
<name>A0A9P0VQE4_ACAOB</name>
<gene>
    <name evidence="8" type="ORF">ACAOBT_LOCUS35737</name>
</gene>
<keyword evidence="3" id="KW-0813">Transport</keyword>
<keyword evidence="9" id="KW-1185">Reference proteome</keyword>
<dbReference type="InterPro" id="IPR003439">
    <property type="entry name" value="ABC_transporter-like_ATP-bd"/>
</dbReference>
<dbReference type="PANTHER" id="PTHR48041">
    <property type="entry name" value="ABC TRANSPORTER G FAMILY MEMBER 28"/>
    <property type="match status" value="1"/>
</dbReference>
<comment type="similarity">
    <text evidence="2">Belongs to the ABC transporter superfamily. ABCG family. Eye pigment precursor importer (TC 3.A.1.204) subfamily.</text>
</comment>